<comment type="subunit">
    <text evidence="6">Heterodimer of SbcC and SbcD.</text>
</comment>
<evidence type="ECO:0000313" key="9">
    <source>
        <dbReference type="Proteomes" id="UP000683511"/>
    </source>
</evidence>
<dbReference type="InterPro" id="IPR029052">
    <property type="entry name" value="Metallo-depent_PP-like"/>
</dbReference>
<dbReference type="Proteomes" id="UP000683511">
    <property type="component" value="Chromosome"/>
</dbReference>
<evidence type="ECO:0000256" key="4">
    <source>
        <dbReference type="ARBA" id="ARBA00022801"/>
    </source>
</evidence>
<accession>A0A975Y3G1</accession>
<dbReference type="Gene3D" id="3.60.21.10">
    <property type="match status" value="1"/>
</dbReference>
<dbReference type="GO" id="GO:0008408">
    <property type="term" value="F:3'-5' exonuclease activity"/>
    <property type="evidence" value="ECO:0007669"/>
    <property type="project" value="InterPro"/>
</dbReference>
<evidence type="ECO:0000256" key="6">
    <source>
        <dbReference type="RuleBase" id="RU363069"/>
    </source>
</evidence>
<dbReference type="AlphaFoldDB" id="A0A975Y3G1"/>
<proteinExistence type="inferred from homology"/>
<evidence type="ECO:0000313" key="8">
    <source>
        <dbReference type="EMBL" id="QXE22062.1"/>
    </source>
</evidence>
<dbReference type="GO" id="GO:0006260">
    <property type="term" value="P:DNA replication"/>
    <property type="evidence" value="ECO:0007669"/>
    <property type="project" value="UniProtKB-KW"/>
</dbReference>
<feature type="domain" description="Calcineurin-like phosphoesterase" evidence="7">
    <location>
        <begin position="30"/>
        <end position="223"/>
    </location>
</feature>
<evidence type="ECO:0000256" key="1">
    <source>
        <dbReference type="ARBA" id="ARBA00010555"/>
    </source>
</evidence>
<keyword evidence="5 6" id="KW-0269">Exonuclease</keyword>
<dbReference type="InterPro" id="IPR041796">
    <property type="entry name" value="Mre11_N"/>
</dbReference>
<evidence type="ECO:0000256" key="2">
    <source>
        <dbReference type="ARBA" id="ARBA00013365"/>
    </source>
</evidence>
<sequence length="407" mass="45088">MGSGFSHGRINPTTGLNTRLEDFVNTLSLCIDRALTDNVDLVIFGGDAFPDATPAPYVQEAFASQFRRLVDADIPTVLLVGNHDQHSQGLGGASLNIYRTLGVPGFVVGDTLTTHRIQTRNGMVQVITLPWLTRSTLMTRQETEGLSLAEVNHLLAERLQVVLEAEIRRLDPDVPTVLLAHLMADNATLGAERLLAVGKGFTLPLSLLTRPCFDYVALGHVHRHQNLNKSNHPPVIYPGSIERVDFSEEKEDKGYVMVELERGQVNWEFCPLPVRVFRTIEVDLSKADEPQGVLLKAIGKHDIENAVVRLIYKIRSEQLDLIDNSSLHQALSTAHTYTIQPELVSQLAKPRIPELSASNSIDPMEALKTYLDNRQDLQEIAASMVEAAQKLLAGDEEMWLETVTPQS</sequence>
<keyword evidence="6" id="KW-0233">DNA recombination</keyword>
<evidence type="ECO:0000256" key="5">
    <source>
        <dbReference type="ARBA" id="ARBA00022839"/>
    </source>
</evidence>
<dbReference type="Pfam" id="PF00149">
    <property type="entry name" value="Metallophos"/>
    <property type="match status" value="1"/>
</dbReference>
<evidence type="ECO:0000259" key="7">
    <source>
        <dbReference type="Pfam" id="PF00149"/>
    </source>
</evidence>
<dbReference type="SUPFAM" id="SSF56300">
    <property type="entry name" value="Metallo-dependent phosphatases"/>
    <property type="match status" value="1"/>
</dbReference>
<dbReference type="EMBL" id="CP021056">
    <property type="protein sequence ID" value="QXE22062.1"/>
    <property type="molecule type" value="Genomic_DNA"/>
</dbReference>
<keyword evidence="4 6" id="KW-0378">Hydrolase</keyword>
<keyword evidence="6" id="KW-0255">Endonuclease</keyword>
<dbReference type="InterPro" id="IPR004843">
    <property type="entry name" value="Calcineurin-like_PHP"/>
</dbReference>
<comment type="similarity">
    <text evidence="1 6">Belongs to the SbcD family.</text>
</comment>
<dbReference type="NCBIfam" id="TIGR00619">
    <property type="entry name" value="sbcd"/>
    <property type="match status" value="1"/>
</dbReference>
<dbReference type="GO" id="GO:0004519">
    <property type="term" value="F:endonuclease activity"/>
    <property type="evidence" value="ECO:0007669"/>
    <property type="project" value="UniProtKB-KW"/>
</dbReference>
<comment type="function">
    <text evidence="6">SbcCD cleaves DNA hairpin structures. These structures can inhibit DNA replication and are intermediates in certain DNA recombination reactions. The complex acts as a 3'-&gt;5' double strand exonuclease that can open hairpins. It also has a 5' single-strand endonuclease activity.</text>
</comment>
<gene>
    <name evidence="6" type="primary">sbcD</name>
    <name evidence="8" type="ORF">B6N60_00742</name>
</gene>
<keyword evidence="9" id="KW-1185">Reference proteome</keyword>
<evidence type="ECO:0000256" key="3">
    <source>
        <dbReference type="ARBA" id="ARBA00022722"/>
    </source>
</evidence>
<dbReference type="PANTHER" id="PTHR30337">
    <property type="entry name" value="COMPONENT OF ATP-DEPENDENT DSDNA EXONUCLEASE"/>
    <property type="match status" value="1"/>
</dbReference>
<organism evidence="8 9">
    <name type="scientific">Richelia sinica FACHB-800</name>
    <dbReference type="NCBI Taxonomy" id="1357546"/>
    <lineage>
        <taxon>Bacteria</taxon>
        <taxon>Bacillati</taxon>
        <taxon>Cyanobacteriota</taxon>
        <taxon>Cyanophyceae</taxon>
        <taxon>Nostocales</taxon>
        <taxon>Nostocaceae</taxon>
        <taxon>Richelia</taxon>
    </lineage>
</organism>
<dbReference type="CDD" id="cd00840">
    <property type="entry name" value="MPP_Mre11_N"/>
    <property type="match status" value="1"/>
</dbReference>
<dbReference type="GO" id="GO:0006310">
    <property type="term" value="P:DNA recombination"/>
    <property type="evidence" value="ECO:0007669"/>
    <property type="project" value="UniProtKB-KW"/>
</dbReference>
<protein>
    <recommendedName>
        <fullName evidence="2 6">Nuclease SbcCD subunit D</fullName>
    </recommendedName>
</protein>
<name>A0A975Y3G1_9NOST</name>
<keyword evidence="6" id="KW-0235">DNA replication</keyword>
<dbReference type="InterPro" id="IPR050535">
    <property type="entry name" value="DNA_Repair-Maintenance_Comp"/>
</dbReference>
<reference evidence="8" key="1">
    <citation type="submission" date="2017-04" db="EMBL/GenBank/DDBJ databases">
        <title>Genome deletions in a multicellular cyanobacterial endosymbiont for morphological adaptation in marine diatoms.</title>
        <authorList>
            <person name="Wang Y."/>
            <person name="Gao H."/>
            <person name="Li R."/>
            <person name="Xu X."/>
        </authorList>
    </citation>
    <scope>NUCLEOTIDE SEQUENCE</scope>
    <source>
        <strain evidence="8">FACHB 800</strain>
    </source>
</reference>
<dbReference type="KEGG" id="rsin:B6N60_00742"/>
<dbReference type="InterPro" id="IPR004593">
    <property type="entry name" value="SbcD"/>
</dbReference>
<dbReference type="PANTHER" id="PTHR30337:SF0">
    <property type="entry name" value="NUCLEASE SBCCD SUBUNIT D"/>
    <property type="match status" value="1"/>
</dbReference>
<keyword evidence="3 6" id="KW-0540">Nuclease</keyword>